<evidence type="ECO:0000259" key="2">
    <source>
        <dbReference type="Pfam" id="PF00171"/>
    </source>
</evidence>
<evidence type="ECO:0000313" key="4">
    <source>
        <dbReference type="Proteomes" id="UP000245489"/>
    </source>
</evidence>
<dbReference type="InterPro" id="IPR016162">
    <property type="entry name" value="Ald_DH_N"/>
</dbReference>
<dbReference type="OrthoDB" id="9770537at2"/>
<dbReference type="InterPro" id="IPR050740">
    <property type="entry name" value="Aldehyde_DH_Superfamily"/>
</dbReference>
<protein>
    <submittedName>
        <fullName evidence="3">NADP-dependent aldehyde dehydrogenase</fullName>
    </submittedName>
</protein>
<keyword evidence="1" id="KW-0560">Oxidoreductase</keyword>
<dbReference type="PANTHER" id="PTHR43353">
    <property type="entry name" value="SUCCINATE-SEMIALDEHYDE DEHYDROGENASE, MITOCHONDRIAL"/>
    <property type="match status" value="1"/>
</dbReference>
<dbReference type="EMBL" id="QGGO01000007">
    <property type="protein sequence ID" value="PWK27335.1"/>
    <property type="molecule type" value="Genomic_DNA"/>
</dbReference>
<evidence type="ECO:0000313" key="3">
    <source>
        <dbReference type="EMBL" id="PWK27335.1"/>
    </source>
</evidence>
<name>A0A316EA58_9BACT</name>
<dbReference type="InterPro" id="IPR015590">
    <property type="entry name" value="Aldehyde_DH_dom"/>
</dbReference>
<dbReference type="CDD" id="cd07129">
    <property type="entry name" value="ALDH_KGSADH"/>
    <property type="match status" value="1"/>
</dbReference>
<dbReference type="Pfam" id="PF00171">
    <property type="entry name" value="Aldedh"/>
    <property type="match status" value="1"/>
</dbReference>
<feature type="domain" description="Aldehyde dehydrogenase" evidence="2">
    <location>
        <begin position="2"/>
        <end position="430"/>
    </location>
</feature>
<sequence>MQQVNDIMLQAAEAFKKYRKISGKEKAVFLRTIADEIEALGMELIQTAMEETNLPEARLLGERGRTIFQLNTFANLLEEGSWVAARIDTADPHRQPIPKVDLRKMLVPIGTVAVFGASNFPFAYSTAGGDTASALAAGCPVVVKGHPAHARTSAMVAKAVLNAVERTNMPEGVFAHLESGDGFEVGRALVMHPETKAVGFTGSFAGGKALFDMANQRKEPIPVFSEMGSVNPVILMPEKMANDAENVAFIYANSITLGVGQFCTNPGLIIGIENENLEKFMDVLSDEIEKVVPATMLNTGIYKNFEAKKSLALAQDGVITESVSKIEKTVEIQGTATIASVSADVFLKNPTLHQEVFGPFSLVVKCKDLAQLTEVLGHLEGQLTATLMATESELQTNEEIVDILRNISGRLNFNNVPTGVEVCFAMQHGGPFPASTDGRFTSVGPDAIKRFVRPASYQSFPDSLLPDELKQNNPLNIWRMVDNEWTK</sequence>
<gene>
    <name evidence="3" type="ORF">LV89_01648</name>
</gene>
<accession>A0A316EA58</accession>
<dbReference type="Proteomes" id="UP000245489">
    <property type="component" value="Unassembled WGS sequence"/>
</dbReference>
<comment type="caution">
    <text evidence="3">The sequence shown here is derived from an EMBL/GenBank/DDBJ whole genome shotgun (WGS) entry which is preliminary data.</text>
</comment>
<dbReference type="InterPro" id="IPR044151">
    <property type="entry name" value="ALDH_KGSADH"/>
</dbReference>
<dbReference type="Gene3D" id="3.40.605.10">
    <property type="entry name" value="Aldehyde Dehydrogenase, Chain A, domain 1"/>
    <property type="match status" value="2"/>
</dbReference>
<reference evidence="3 4" key="1">
    <citation type="submission" date="2018-05" db="EMBL/GenBank/DDBJ databases">
        <title>Genomic Encyclopedia of Archaeal and Bacterial Type Strains, Phase II (KMG-II): from individual species to whole genera.</title>
        <authorList>
            <person name="Goeker M."/>
        </authorList>
    </citation>
    <scope>NUCLEOTIDE SEQUENCE [LARGE SCALE GENOMIC DNA]</scope>
    <source>
        <strain evidence="3 4">DSM 22214</strain>
    </source>
</reference>
<dbReference type="InterPro" id="IPR016161">
    <property type="entry name" value="Ald_DH/histidinol_DH"/>
</dbReference>
<dbReference type="AlphaFoldDB" id="A0A316EA58"/>
<keyword evidence="4" id="KW-1185">Reference proteome</keyword>
<dbReference type="GO" id="GO:0016620">
    <property type="term" value="F:oxidoreductase activity, acting on the aldehyde or oxo group of donors, NAD or NADP as acceptor"/>
    <property type="evidence" value="ECO:0007669"/>
    <property type="project" value="InterPro"/>
</dbReference>
<evidence type="ECO:0000256" key="1">
    <source>
        <dbReference type="ARBA" id="ARBA00023002"/>
    </source>
</evidence>
<dbReference type="PANTHER" id="PTHR43353:SF3">
    <property type="entry name" value="ALDEHYDE DEHYDROGENASE-RELATED"/>
    <property type="match status" value="1"/>
</dbReference>
<organism evidence="3 4">
    <name type="scientific">Arcicella aurantiaca</name>
    <dbReference type="NCBI Taxonomy" id="591202"/>
    <lineage>
        <taxon>Bacteria</taxon>
        <taxon>Pseudomonadati</taxon>
        <taxon>Bacteroidota</taxon>
        <taxon>Cytophagia</taxon>
        <taxon>Cytophagales</taxon>
        <taxon>Flectobacillaceae</taxon>
        <taxon>Arcicella</taxon>
    </lineage>
</organism>
<dbReference type="RefSeq" id="WP_109742413.1">
    <property type="nucleotide sequence ID" value="NZ_QGGO01000007.1"/>
</dbReference>
<dbReference type="SUPFAM" id="SSF53720">
    <property type="entry name" value="ALDH-like"/>
    <property type="match status" value="1"/>
</dbReference>
<proteinExistence type="predicted"/>